<dbReference type="EMBL" id="CP036273">
    <property type="protein sequence ID" value="QDU19741.1"/>
    <property type="molecule type" value="Genomic_DNA"/>
</dbReference>
<dbReference type="InterPro" id="IPR036397">
    <property type="entry name" value="RNaseH_sf"/>
</dbReference>
<evidence type="ECO:0000313" key="3">
    <source>
        <dbReference type="Proteomes" id="UP000319576"/>
    </source>
</evidence>
<dbReference type="Gene3D" id="3.30.420.10">
    <property type="entry name" value="Ribonuclease H-like superfamily/Ribonuclease H"/>
    <property type="match status" value="1"/>
</dbReference>
<dbReference type="Pfam" id="PF20600">
    <property type="entry name" value="ExoX-like_C"/>
    <property type="match status" value="1"/>
</dbReference>
<dbReference type="Proteomes" id="UP000319576">
    <property type="component" value="Chromosome"/>
</dbReference>
<keyword evidence="3" id="KW-1185">Reference proteome</keyword>
<feature type="domain" description="Exonuclease" evidence="1">
    <location>
        <begin position="12"/>
        <end position="178"/>
    </location>
</feature>
<evidence type="ECO:0000259" key="1">
    <source>
        <dbReference type="SMART" id="SM00479"/>
    </source>
</evidence>
<dbReference type="GO" id="GO:0003676">
    <property type="term" value="F:nucleic acid binding"/>
    <property type="evidence" value="ECO:0007669"/>
    <property type="project" value="InterPro"/>
</dbReference>
<gene>
    <name evidence="2" type="ORF">ETAA1_16770</name>
</gene>
<dbReference type="SUPFAM" id="SSF53098">
    <property type="entry name" value="Ribonuclease H-like"/>
    <property type="match status" value="1"/>
</dbReference>
<dbReference type="GO" id="GO:0008408">
    <property type="term" value="F:3'-5' exonuclease activity"/>
    <property type="evidence" value="ECO:0007669"/>
    <property type="project" value="TreeGrafter"/>
</dbReference>
<dbReference type="KEGG" id="uli:ETAA1_16770"/>
<organism evidence="2 3">
    <name type="scientific">Urbifossiella limnaea</name>
    <dbReference type="NCBI Taxonomy" id="2528023"/>
    <lineage>
        <taxon>Bacteria</taxon>
        <taxon>Pseudomonadati</taxon>
        <taxon>Planctomycetota</taxon>
        <taxon>Planctomycetia</taxon>
        <taxon>Gemmatales</taxon>
        <taxon>Gemmataceae</taxon>
        <taxon>Urbifossiella</taxon>
    </lineage>
</organism>
<dbReference type="GO" id="GO:0045004">
    <property type="term" value="P:DNA replication proofreading"/>
    <property type="evidence" value="ECO:0007669"/>
    <property type="project" value="TreeGrafter"/>
</dbReference>
<protein>
    <submittedName>
        <fullName evidence="2">DNA polymerase III subunit epsilon</fullName>
    </submittedName>
</protein>
<dbReference type="AlphaFoldDB" id="A0A517XQF8"/>
<dbReference type="RefSeq" id="WP_202920749.1">
    <property type="nucleotide sequence ID" value="NZ_CP036273.1"/>
</dbReference>
<dbReference type="PANTHER" id="PTHR30231">
    <property type="entry name" value="DNA POLYMERASE III SUBUNIT EPSILON"/>
    <property type="match status" value="1"/>
</dbReference>
<accession>A0A517XQF8</accession>
<dbReference type="GO" id="GO:0005829">
    <property type="term" value="C:cytosol"/>
    <property type="evidence" value="ECO:0007669"/>
    <property type="project" value="TreeGrafter"/>
</dbReference>
<dbReference type="InterPro" id="IPR013520">
    <property type="entry name" value="Ribonucl_H"/>
</dbReference>
<dbReference type="InterPro" id="IPR012337">
    <property type="entry name" value="RNaseH-like_sf"/>
</dbReference>
<dbReference type="Pfam" id="PF00929">
    <property type="entry name" value="RNase_T"/>
    <property type="match status" value="1"/>
</dbReference>
<reference evidence="2 3" key="1">
    <citation type="submission" date="2019-02" db="EMBL/GenBank/DDBJ databases">
        <title>Deep-cultivation of Planctomycetes and their phenomic and genomic characterization uncovers novel biology.</title>
        <authorList>
            <person name="Wiegand S."/>
            <person name="Jogler M."/>
            <person name="Boedeker C."/>
            <person name="Pinto D."/>
            <person name="Vollmers J."/>
            <person name="Rivas-Marin E."/>
            <person name="Kohn T."/>
            <person name="Peeters S.H."/>
            <person name="Heuer A."/>
            <person name="Rast P."/>
            <person name="Oberbeckmann S."/>
            <person name="Bunk B."/>
            <person name="Jeske O."/>
            <person name="Meyerdierks A."/>
            <person name="Storesund J.E."/>
            <person name="Kallscheuer N."/>
            <person name="Luecker S."/>
            <person name="Lage O.M."/>
            <person name="Pohl T."/>
            <person name="Merkel B.J."/>
            <person name="Hornburger P."/>
            <person name="Mueller R.-W."/>
            <person name="Bruemmer F."/>
            <person name="Labrenz M."/>
            <person name="Spormann A.M."/>
            <person name="Op den Camp H."/>
            <person name="Overmann J."/>
            <person name="Amann R."/>
            <person name="Jetten M.S.M."/>
            <person name="Mascher T."/>
            <person name="Medema M.H."/>
            <person name="Devos D.P."/>
            <person name="Kaster A.-K."/>
            <person name="Ovreas L."/>
            <person name="Rohde M."/>
            <person name="Galperin M.Y."/>
            <person name="Jogler C."/>
        </authorList>
    </citation>
    <scope>NUCLEOTIDE SEQUENCE [LARGE SCALE GENOMIC DNA]</scope>
    <source>
        <strain evidence="2 3">ETA_A1</strain>
    </source>
</reference>
<evidence type="ECO:0000313" key="2">
    <source>
        <dbReference type="EMBL" id="QDU19741.1"/>
    </source>
</evidence>
<dbReference type="CDD" id="cd06127">
    <property type="entry name" value="DEDDh"/>
    <property type="match status" value="1"/>
</dbReference>
<name>A0A517XQF8_9BACT</name>
<dbReference type="SMART" id="SM00479">
    <property type="entry name" value="EXOIII"/>
    <property type="match status" value="1"/>
</dbReference>
<sequence>MTRLRHLTLDRPLAVIDLESTGTDPATDRVVEVAVLTVAPDGTDELFATRVNPGRPIPAAASAVHGIGDADVRDAPAFAALAPVLARRLAESDLAGFGIAGFDLPLLVNEFARAGVAFSLAGRAILDALAVYRRHEARTLSAAVAFYLGRDHADAHAAGADAVAAAAVLDAQVARYGLPAAPADLHAVLVEVDVAGKFRRGPGGAVVFAFGKHAGRPLADVARTDADYLGWMLTRPFLVDAHDLVRAALAAVHGRR</sequence>
<dbReference type="PANTHER" id="PTHR30231:SF41">
    <property type="entry name" value="DNA POLYMERASE III SUBUNIT EPSILON"/>
    <property type="match status" value="1"/>
</dbReference>
<proteinExistence type="predicted"/>
<dbReference type="InterPro" id="IPR046768">
    <property type="entry name" value="ExoX-like_C"/>
</dbReference>